<evidence type="ECO:0000256" key="6">
    <source>
        <dbReference type="ARBA" id="ARBA00012102"/>
    </source>
</evidence>
<keyword evidence="10 16" id="KW-0418">Kinase</keyword>
<keyword evidence="16" id="KW-0479">Metal-binding</keyword>
<keyword evidence="9 16" id="KW-0547">Nucleotide-binding</keyword>
<evidence type="ECO:0000256" key="1">
    <source>
        <dbReference type="ARBA" id="ARBA00001206"/>
    </source>
</evidence>
<keyword evidence="7 16" id="KW-0963">Cytoplasm</keyword>
<dbReference type="InterPro" id="IPR004619">
    <property type="entry name" value="Type_III_PanK"/>
</dbReference>
<keyword evidence="13 16" id="KW-0173">Coenzyme A biosynthesis</keyword>
<gene>
    <name evidence="16" type="primary">coaX</name>
    <name evidence="17" type="ORF">GCM10009118_08390</name>
</gene>
<dbReference type="RefSeq" id="WP_343785328.1">
    <property type="nucleotide sequence ID" value="NZ_BAAAFH010000003.1"/>
</dbReference>
<feature type="binding site" evidence="16">
    <location>
        <position position="84"/>
    </location>
    <ligand>
        <name>substrate</name>
    </ligand>
</feature>
<comment type="catalytic activity">
    <reaction evidence="1 16">
        <text>(R)-pantothenate + ATP = (R)-4'-phosphopantothenate + ADP + H(+)</text>
        <dbReference type="Rhea" id="RHEA:16373"/>
        <dbReference type="ChEBI" id="CHEBI:10986"/>
        <dbReference type="ChEBI" id="CHEBI:15378"/>
        <dbReference type="ChEBI" id="CHEBI:29032"/>
        <dbReference type="ChEBI" id="CHEBI:30616"/>
        <dbReference type="ChEBI" id="CHEBI:456216"/>
        <dbReference type="EC" id="2.7.1.33"/>
    </reaction>
</comment>
<evidence type="ECO:0000313" key="17">
    <source>
        <dbReference type="EMBL" id="GAA0874431.1"/>
    </source>
</evidence>
<evidence type="ECO:0000256" key="10">
    <source>
        <dbReference type="ARBA" id="ARBA00022777"/>
    </source>
</evidence>
<dbReference type="EMBL" id="BAAAFH010000003">
    <property type="protein sequence ID" value="GAA0874431.1"/>
    <property type="molecule type" value="Genomic_DNA"/>
</dbReference>
<keyword evidence="8 16" id="KW-0808">Transferase</keyword>
<dbReference type="NCBIfam" id="TIGR00671">
    <property type="entry name" value="baf"/>
    <property type="match status" value="1"/>
</dbReference>
<feature type="binding site" evidence="16">
    <location>
        <position position="117"/>
    </location>
    <ligand>
        <name>ATP</name>
        <dbReference type="ChEBI" id="CHEBI:30616"/>
    </ligand>
</feature>
<dbReference type="SUPFAM" id="SSF53067">
    <property type="entry name" value="Actin-like ATPase domain"/>
    <property type="match status" value="2"/>
</dbReference>
<sequence length="238" mass="26347">MMIQKRLIVDMGNTRLKYAVFQGDTIVSSGEGIAGVKKVIDTEEIVNSILASVAGEEKTREVLEILPNAIRVNNELQFPIRIAYKTPDTLGVDRIANAVAGVGLFPEKNVLVVDAGTCLKFDFVSDEGMYLGGAISPGLRMRFRAMNDYTANLPLIESWEKRPLIGQNTEESLVSGALNGMQNEILATIKRYQELYTDLRIFVTGGDMKYFDFEVKNPIFAHENLTLLGLKLILEANA</sequence>
<reference evidence="17 18" key="1">
    <citation type="journal article" date="2019" name="Int. J. Syst. Evol. Microbiol.">
        <title>The Global Catalogue of Microorganisms (GCM) 10K type strain sequencing project: providing services to taxonomists for standard genome sequencing and annotation.</title>
        <authorList>
            <consortium name="The Broad Institute Genomics Platform"/>
            <consortium name="The Broad Institute Genome Sequencing Center for Infectious Disease"/>
            <person name="Wu L."/>
            <person name="Ma J."/>
        </authorList>
    </citation>
    <scope>NUCLEOTIDE SEQUENCE [LARGE SCALE GENOMIC DNA]</scope>
    <source>
        <strain evidence="17 18">JCM 16083</strain>
    </source>
</reference>
<dbReference type="PANTHER" id="PTHR34265">
    <property type="entry name" value="TYPE III PANTOTHENATE KINASE"/>
    <property type="match status" value="1"/>
</dbReference>
<evidence type="ECO:0000256" key="12">
    <source>
        <dbReference type="ARBA" id="ARBA00022958"/>
    </source>
</evidence>
<evidence type="ECO:0000256" key="2">
    <source>
        <dbReference type="ARBA" id="ARBA00001958"/>
    </source>
</evidence>
<feature type="binding site" evidence="16">
    <location>
        <position position="114"/>
    </location>
    <ligand>
        <name>K(+)</name>
        <dbReference type="ChEBI" id="CHEBI:29103"/>
    </ligand>
</feature>
<evidence type="ECO:0000256" key="16">
    <source>
        <dbReference type="HAMAP-Rule" id="MF_01274"/>
    </source>
</evidence>
<evidence type="ECO:0000256" key="8">
    <source>
        <dbReference type="ARBA" id="ARBA00022679"/>
    </source>
</evidence>
<dbReference type="EC" id="2.7.1.33" evidence="6 16"/>
<evidence type="ECO:0000256" key="14">
    <source>
        <dbReference type="ARBA" id="ARBA00038036"/>
    </source>
</evidence>
<evidence type="ECO:0000313" key="18">
    <source>
        <dbReference type="Proteomes" id="UP001501126"/>
    </source>
</evidence>
<feature type="binding site" evidence="16">
    <location>
        <position position="169"/>
    </location>
    <ligand>
        <name>substrate</name>
    </ligand>
</feature>
<comment type="pathway">
    <text evidence="4 16">Cofactor biosynthesis; coenzyme A biosynthesis; CoA from (R)-pantothenate: step 1/5.</text>
</comment>
<protein>
    <recommendedName>
        <fullName evidence="15 16">Type III pantothenate kinase</fullName>
        <ecNumber evidence="6 16">2.7.1.33</ecNumber>
    </recommendedName>
    <alternativeName>
        <fullName evidence="16">PanK-III</fullName>
    </alternativeName>
    <alternativeName>
        <fullName evidence="16">Pantothenic acid kinase</fullName>
    </alternativeName>
</protein>
<organism evidence="17 18">
    <name type="scientific">Wandonia haliotis</name>
    <dbReference type="NCBI Taxonomy" id="574963"/>
    <lineage>
        <taxon>Bacteria</taxon>
        <taxon>Pseudomonadati</taxon>
        <taxon>Bacteroidota</taxon>
        <taxon>Flavobacteriia</taxon>
        <taxon>Flavobacteriales</taxon>
        <taxon>Crocinitomicaceae</taxon>
        <taxon>Wandonia</taxon>
    </lineage>
</organism>
<proteinExistence type="inferred from homology"/>
<evidence type="ECO:0000256" key="7">
    <source>
        <dbReference type="ARBA" id="ARBA00022490"/>
    </source>
</evidence>
<evidence type="ECO:0000256" key="3">
    <source>
        <dbReference type="ARBA" id="ARBA00004496"/>
    </source>
</evidence>
<feature type="binding site" evidence="16">
    <location>
        <begin position="91"/>
        <end position="94"/>
    </location>
    <ligand>
        <name>substrate</name>
    </ligand>
</feature>
<dbReference type="CDD" id="cd24015">
    <property type="entry name" value="ASKHA_NBD_PanK-III"/>
    <property type="match status" value="1"/>
</dbReference>
<dbReference type="Pfam" id="PF03309">
    <property type="entry name" value="Pan_kinase"/>
    <property type="match status" value="1"/>
</dbReference>
<comment type="function">
    <text evidence="16">Catalyzes the phosphorylation of pantothenate (Pan), the first step in CoA biosynthesis.</text>
</comment>
<feature type="active site" description="Proton acceptor" evidence="16">
    <location>
        <position position="93"/>
    </location>
</feature>
<dbReference type="Proteomes" id="UP001501126">
    <property type="component" value="Unassembled WGS sequence"/>
</dbReference>
<dbReference type="Gene3D" id="3.30.420.40">
    <property type="match status" value="1"/>
</dbReference>
<comment type="similarity">
    <text evidence="14 16">Belongs to the type III pantothenate kinase family.</text>
</comment>
<comment type="caution">
    <text evidence="17">The sequence shown here is derived from an EMBL/GenBank/DDBJ whole genome shotgun (WGS) entry which is preliminary data.</text>
</comment>
<dbReference type="InterPro" id="IPR043129">
    <property type="entry name" value="ATPase_NBD"/>
</dbReference>
<evidence type="ECO:0000256" key="11">
    <source>
        <dbReference type="ARBA" id="ARBA00022840"/>
    </source>
</evidence>
<evidence type="ECO:0000256" key="15">
    <source>
        <dbReference type="ARBA" id="ARBA00040883"/>
    </source>
</evidence>
<comment type="cofactor">
    <cofactor evidence="2">
        <name>K(+)</name>
        <dbReference type="ChEBI" id="CHEBI:29103"/>
    </cofactor>
</comment>
<keyword evidence="18" id="KW-1185">Reference proteome</keyword>
<dbReference type="PANTHER" id="PTHR34265:SF1">
    <property type="entry name" value="TYPE III PANTOTHENATE KINASE"/>
    <property type="match status" value="1"/>
</dbReference>
<evidence type="ECO:0000256" key="13">
    <source>
        <dbReference type="ARBA" id="ARBA00022993"/>
    </source>
</evidence>
<dbReference type="GO" id="GO:0016301">
    <property type="term" value="F:kinase activity"/>
    <property type="evidence" value="ECO:0007669"/>
    <property type="project" value="UniProtKB-KW"/>
</dbReference>
<comment type="subcellular location">
    <subcellularLocation>
        <location evidence="3 16">Cytoplasm</location>
    </subcellularLocation>
</comment>
<keyword evidence="12 16" id="KW-0630">Potassium</keyword>
<accession>A0ABN1MME9</accession>
<name>A0ABN1MME9_9FLAO</name>
<evidence type="ECO:0000256" key="9">
    <source>
        <dbReference type="ARBA" id="ARBA00022741"/>
    </source>
</evidence>
<comment type="cofactor">
    <cofactor evidence="16">
        <name>NH4(+)</name>
        <dbReference type="ChEBI" id="CHEBI:28938"/>
    </cofactor>
    <cofactor evidence="16">
        <name>K(+)</name>
        <dbReference type="ChEBI" id="CHEBI:29103"/>
    </cofactor>
    <text evidence="16">A monovalent cation. Ammonium or potassium.</text>
</comment>
<dbReference type="HAMAP" id="MF_01274">
    <property type="entry name" value="Pantothen_kinase_3"/>
    <property type="match status" value="1"/>
</dbReference>
<comment type="subunit">
    <text evidence="5 16">Homodimer.</text>
</comment>
<keyword evidence="11 16" id="KW-0067">ATP-binding</keyword>
<evidence type="ECO:0000256" key="5">
    <source>
        <dbReference type="ARBA" id="ARBA00011738"/>
    </source>
</evidence>
<feature type="binding site" evidence="16">
    <location>
        <begin position="10"/>
        <end position="17"/>
    </location>
    <ligand>
        <name>ATP</name>
        <dbReference type="ChEBI" id="CHEBI:30616"/>
    </ligand>
</feature>
<evidence type="ECO:0000256" key="4">
    <source>
        <dbReference type="ARBA" id="ARBA00005225"/>
    </source>
</evidence>